<gene>
    <name evidence="2" type="ORF">ABZ507_03190</name>
</gene>
<dbReference type="InterPro" id="IPR011051">
    <property type="entry name" value="RmlC_Cupin_sf"/>
</dbReference>
<dbReference type="Proteomes" id="UP001550535">
    <property type="component" value="Unassembled WGS sequence"/>
</dbReference>
<comment type="caution">
    <text evidence="2">The sequence shown here is derived from an EMBL/GenBank/DDBJ whole genome shotgun (WGS) entry which is preliminary data.</text>
</comment>
<dbReference type="InterPro" id="IPR013096">
    <property type="entry name" value="Cupin_2"/>
</dbReference>
<dbReference type="EMBL" id="JBEYBR010000004">
    <property type="protein sequence ID" value="MEU2120813.1"/>
    <property type="molecule type" value="Genomic_DNA"/>
</dbReference>
<dbReference type="InterPro" id="IPR014710">
    <property type="entry name" value="RmlC-like_jellyroll"/>
</dbReference>
<evidence type="ECO:0000313" key="3">
    <source>
        <dbReference type="Proteomes" id="UP001550535"/>
    </source>
</evidence>
<feature type="domain" description="Cupin type-2" evidence="1">
    <location>
        <begin position="6"/>
        <end position="44"/>
    </location>
</feature>
<name>A0ABV2X4J4_9NOCA</name>
<dbReference type="Gene3D" id="2.60.120.10">
    <property type="entry name" value="Jelly Rolls"/>
    <property type="match status" value="1"/>
</dbReference>
<protein>
    <submittedName>
        <fullName evidence="2">Cupin domain-containing protein</fullName>
    </submittedName>
</protein>
<keyword evidence="3" id="KW-1185">Reference proteome</keyword>
<accession>A0ABV2X4J4</accession>
<evidence type="ECO:0000313" key="2">
    <source>
        <dbReference type="EMBL" id="MEU2120813.1"/>
    </source>
</evidence>
<evidence type="ECO:0000259" key="1">
    <source>
        <dbReference type="Pfam" id="PF07883"/>
    </source>
</evidence>
<organism evidence="2 3">
    <name type="scientific">Nocardia niwae</name>
    <dbReference type="NCBI Taxonomy" id="626084"/>
    <lineage>
        <taxon>Bacteria</taxon>
        <taxon>Bacillati</taxon>
        <taxon>Actinomycetota</taxon>
        <taxon>Actinomycetes</taxon>
        <taxon>Mycobacteriales</taxon>
        <taxon>Nocardiaceae</taxon>
        <taxon>Nocardia</taxon>
    </lineage>
</organism>
<proteinExistence type="predicted"/>
<dbReference type="Pfam" id="PF07883">
    <property type="entry name" value="Cupin_2"/>
    <property type="match status" value="1"/>
</dbReference>
<dbReference type="SUPFAM" id="SSF51182">
    <property type="entry name" value="RmlC-like cupins"/>
    <property type="match status" value="1"/>
</dbReference>
<sequence length="107" mass="11943">MLAERWTVREGQLRFRIDGAEILAGPGDTVTAPAGTVHEFHSVVPATVIEHEIRPPLRHWEMFRLWHDLGRAGKTTAARVPRDEPELCHTTLALNQLGPIRTSTTCA</sequence>
<dbReference type="RefSeq" id="WP_357990066.1">
    <property type="nucleotide sequence ID" value="NZ_JBEYBR010000004.1"/>
</dbReference>
<reference evidence="2 3" key="1">
    <citation type="submission" date="2024-06" db="EMBL/GenBank/DDBJ databases">
        <title>The Natural Products Discovery Center: Release of the First 8490 Sequenced Strains for Exploring Actinobacteria Biosynthetic Diversity.</title>
        <authorList>
            <person name="Kalkreuter E."/>
            <person name="Kautsar S.A."/>
            <person name="Yang D."/>
            <person name="Bader C.D."/>
            <person name="Teijaro C.N."/>
            <person name="Fluegel L."/>
            <person name="Davis C.M."/>
            <person name="Simpson J.R."/>
            <person name="Lauterbach L."/>
            <person name="Steele A.D."/>
            <person name="Gui C."/>
            <person name="Meng S."/>
            <person name="Li G."/>
            <person name="Viehrig K."/>
            <person name="Ye F."/>
            <person name="Su P."/>
            <person name="Kiefer A.F."/>
            <person name="Nichols A."/>
            <person name="Cepeda A.J."/>
            <person name="Yan W."/>
            <person name="Fan B."/>
            <person name="Jiang Y."/>
            <person name="Adhikari A."/>
            <person name="Zheng C.-J."/>
            <person name="Schuster L."/>
            <person name="Cowan T.M."/>
            <person name="Smanski M.J."/>
            <person name="Chevrette M.G."/>
            <person name="De Carvalho L.P.S."/>
            <person name="Shen B."/>
        </authorList>
    </citation>
    <scope>NUCLEOTIDE SEQUENCE [LARGE SCALE GENOMIC DNA]</scope>
    <source>
        <strain evidence="2 3">NPDC019434</strain>
    </source>
</reference>